<feature type="compositionally biased region" description="Polar residues" evidence="1">
    <location>
        <begin position="7"/>
        <end position="20"/>
    </location>
</feature>
<dbReference type="EMBL" id="UYSL01000093">
    <property type="protein sequence ID" value="VDL62691.1"/>
    <property type="molecule type" value="Genomic_DNA"/>
</dbReference>
<evidence type="ECO:0000256" key="1">
    <source>
        <dbReference type="SAM" id="MobiDB-lite"/>
    </source>
</evidence>
<dbReference type="Proteomes" id="UP000271162">
    <property type="component" value="Unassembled WGS sequence"/>
</dbReference>
<reference evidence="4" key="1">
    <citation type="submission" date="2017-02" db="UniProtKB">
        <authorList>
            <consortium name="WormBaseParasite"/>
        </authorList>
    </citation>
    <scope>IDENTIFICATION</scope>
</reference>
<name>A0A0N4XCS0_NIPBR</name>
<dbReference type="WBParaSite" id="NBR_0000026901-mRNA-1">
    <property type="protein sequence ID" value="NBR_0000026901-mRNA-1"/>
    <property type="gene ID" value="NBR_0000026901"/>
</dbReference>
<keyword evidence="3" id="KW-1185">Reference proteome</keyword>
<feature type="region of interest" description="Disordered" evidence="1">
    <location>
        <begin position="1"/>
        <end position="20"/>
    </location>
</feature>
<accession>A0A0N4XCS0</accession>
<evidence type="ECO:0000313" key="3">
    <source>
        <dbReference type="Proteomes" id="UP000271162"/>
    </source>
</evidence>
<reference evidence="2 3" key="2">
    <citation type="submission" date="2018-11" db="EMBL/GenBank/DDBJ databases">
        <authorList>
            <consortium name="Pathogen Informatics"/>
        </authorList>
    </citation>
    <scope>NUCLEOTIDE SEQUENCE [LARGE SCALE GENOMIC DNA]</scope>
</reference>
<dbReference type="AlphaFoldDB" id="A0A0N4XCS0"/>
<sequence length="109" mass="12203">MKDEIKGTSTIQSGNHGRTTQWALRRKTTGEMRVSIDIIDCPRPCDVTPQRKTPAPSRRRRLAAAVAADGPPSIPRASILHFMNSISIGKPDQQITDQERLIFRQKLRG</sequence>
<gene>
    <name evidence="2" type="ORF">NBR_LOCUS270</name>
</gene>
<protein>
    <submittedName>
        <fullName evidence="2 4">Uncharacterized protein</fullName>
    </submittedName>
</protein>
<evidence type="ECO:0000313" key="4">
    <source>
        <dbReference type="WBParaSite" id="NBR_0000026901-mRNA-1"/>
    </source>
</evidence>
<evidence type="ECO:0000313" key="2">
    <source>
        <dbReference type="EMBL" id="VDL62691.1"/>
    </source>
</evidence>
<organism evidence="4">
    <name type="scientific">Nippostrongylus brasiliensis</name>
    <name type="common">Rat hookworm</name>
    <dbReference type="NCBI Taxonomy" id="27835"/>
    <lineage>
        <taxon>Eukaryota</taxon>
        <taxon>Metazoa</taxon>
        <taxon>Ecdysozoa</taxon>
        <taxon>Nematoda</taxon>
        <taxon>Chromadorea</taxon>
        <taxon>Rhabditida</taxon>
        <taxon>Rhabditina</taxon>
        <taxon>Rhabditomorpha</taxon>
        <taxon>Strongyloidea</taxon>
        <taxon>Heligmosomidae</taxon>
        <taxon>Nippostrongylus</taxon>
    </lineage>
</organism>
<proteinExistence type="predicted"/>